<dbReference type="RefSeq" id="XP_041165361.1">
    <property type="nucleotide sequence ID" value="XM_041297233.1"/>
</dbReference>
<dbReference type="AlphaFoldDB" id="A0A9P7J4K1"/>
<protein>
    <submittedName>
        <fullName evidence="1">Uncharacterized protein</fullName>
    </submittedName>
</protein>
<dbReference type="Proteomes" id="UP000719766">
    <property type="component" value="Unassembled WGS sequence"/>
</dbReference>
<dbReference type="GeneID" id="64590997"/>
<keyword evidence="2" id="KW-1185">Reference proteome</keyword>
<sequence>ATDQQSSINGHLKPRVPNERVVQYTDALFQEAATQWLIDTDQPISALEHPTFKNMINIAGCATNSVILPDHRQTQHAIIDLFKQNITNLRKRLLVCVLFWLIFTFT</sequence>
<reference evidence="1" key="1">
    <citation type="journal article" date="2020" name="New Phytol.">
        <title>Comparative genomics reveals dynamic genome evolution in host specialist ectomycorrhizal fungi.</title>
        <authorList>
            <person name="Lofgren L.A."/>
            <person name="Nguyen N.H."/>
            <person name="Vilgalys R."/>
            <person name="Ruytinx J."/>
            <person name="Liao H.L."/>
            <person name="Branco S."/>
            <person name="Kuo A."/>
            <person name="LaButti K."/>
            <person name="Lipzen A."/>
            <person name="Andreopoulos W."/>
            <person name="Pangilinan J."/>
            <person name="Riley R."/>
            <person name="Hundley H."/>
            <person name="Na H."/>
            <person name="Barry K."/>
            <person name="Grigoriev I.V."/>
            <person name="Stajich J.E."/>
            <person name="Kennedy P.G."/>
        </authorList>
    </citation>
    <scope>NUCLEOTIDE SEQUENCE</scope>
    <source>
        <strain evidence="1">S12</strain>
    </source>
</reference>
<gene>
    <name evidence="1" type="ORF">HD556DRAFT_1228577</name>
</gene>
<comment type="caution">
    <text evidence="1">The sequence shown here is derived from an EMBL/GenBank/DDBJ whole genome shotgun (WGS) entry which is preliminary data.</text>
</comment>
<accession>A0A9P7J4K1</accession>
<evidence type="ECO:0000313" key="1">
    <source>
        <dbReference type="EMBL" id="KAG1802169.1"/>
    </source>
</evidence>
<dbReference type="OrthoDB" id="3256444at2759"/>
<evidence type="ECO:0000313" key="2">
    <source>
        <dbReference type="Proteomes" id="UP000719766"/>
    </source>
</evidence>
<feature type="non-terminal residue" evidence="1">
    <location>
        <position position="1"/>
    </location>
</feature>
<proteinExistence type="predicted"/>
<name>A0A9P7J4K1_9AGAM</name>
<organism evidence="1 2">
    <name type="scientific">Suillus plorans</name>
    <dbReference type="NCBI Taxonomy" id="116603"/>
    <lineage>
        <taxon>Eukaryota</taxon>
        <taxon>Fungi</taxon>
        <taxon>Dikarya</taxon>
        <taxon>Basidiomycota</taxon>
        <taxon>Agaricomycotina</taxon>
        <taxon>Agaricomycetes</taxon>
        <taxon>Agaricomycetidae</taxon>
        <taxon>Boletales</taxon>
        <taxon>Suillineae</taxon>
        <taxon>Suillaceae</taxon>
        <taxon>Suillus</taxon>
    </lineage>
</organism>
<dbReference type="EMBL" id="JABBWE010000006">
    <property type="protein sequence ID" value="KAG1802169.1"/>
    <property type="molecule type" value="Genomic_DNA"/>
</dbReference>